<keyword evidence="3" id="KW-1185">Reference proteome</keyword>
<dbReference type="Proteomes" id="UP001642464">
    <property type="component" value="Unassembled WGS sequence"/>
</dbReference>
<sequence>MSNCGEQACQIQANPRLREPPERLRRRLGKAQEGVSKPEGIQSSETRSCEPLPGGFKPVPLSRLAAVDQMEAKPPEKPEGEAMGPRPKAKTSQLHVEPVESKYVPPVTIDPKLLWSSCGKALPSSSVGCDRALAVQAEGPKLTGRRWR</sequence>
<gene>
    <name evidence="2" type="ORF">SCF082_LOCUS1344</name>
</gene>
<name>A0ABP0HE95_9DINO</name>
<reference evidence="2 3" key="1">
    <citation type="submission" date="2024-02" db="EMBL/GenBank/DDBJ databases">
        <authorList>
            <person name="Chen Y."/>
            <person name="Shah S."/>
            <person name="Dougan E. K."/>
            <person name="Thang M."/>
            <person name="Chan C."/>
        </authorList>
    </citation>
    <scope>NUCLEOTIDE SEQUENCE [LARGE SCALE GENOMIC DNA]</scope>
</reference>
<evidence type="ECO:0000313" key="3">
    <source>
        <dbReference type="Proteomes" id="UP001642464"/>
    </source>
</evidence>
<evidence type="ECO:0000313" key="2">
    <source>
        <dbReference type="EMBL" id="CAK8988327.1"/>
    </source>
</evidence>
<organism evidence="2 3">
    <name type="scientific">Durusdinium trenchii</name>
    <dbReference type="NCBI Taxonomy" id="1381693"/>
    <lineage>
        <taxon>Eukaryota</taxon>
        <taxon>Sar</taxon>
        <taxon>Alveolata</taxon>
        <taxon>Dinophyceae</taxon>
        <taxon>Suessiales</taxon>
        <taxon>Symbiodiniaceae</taxon>
        <taxon>Durusdinium</taxon>
    </lineage>
</organism>
<protein>
    <submittedName>
        <fullName evidence="2">Uncharacterized protein</fullName>
    </submittedName>
</protein>
<feature type="compositionally biased region" description="Basic and acidic residues" evidence="1">
    <location>
        <begin position="70"/>
        <end position="80"/>
    </location>
</feature>
<accession>A0ABP0HE95</accession>
<feature type="compositionally biased region" description="Polar residues" evidence="1">
    <location>
        <begin position="1"/>
        <end position="13"/>
    </location>
</feature>
<feature type="region of interest" description="Disordered" evidence="1">
    <location>
        <begin position="1"/>
        <end position="97"/>
    </location>
</feature>
<proteinExistence type="predicted"/>
<evidence type="ECO:0000256" key="1">
    <source>
        <dbReference type="SAM" id="MobiDB-lite"/>
    </source>
</evidence>
<dbReference type="EMBL" id="CAXAMM010000647">
    <property type="protein sequence ID" value="CAK8988327.1"/>
    <property type="molecule type" value="Genomic_DNA"/>
</dbReference>
<comment type="caution">
    <text evidence="2">The sequence shown here is derived from an EMBL/GenBank/DDBJ whole genome shotgun (WGS) entry which is preliminary data.</text>
</comment>